<reference evidence="2" key="1">
    <citation type="submission" date="2020-05" db="EMBL/GenBank/DDBJ databases">
        <title>Frigoriglobus tundricola gen. nov., sp. nov., a psychrotolerant cellulolytic planctomycete of the family Gemmataceae with two divergent copies of 16S rRNA gene.</title>
        <authorList>
            <person name="Kulichevskaya I.S."/>
            <person name="Ivanova A.A."/>
            <person name="Naumoff D.G."/>
            <person name="Beletsky A.V."/>
            <person name="Rijpstra W.I.C."/>
            <person name="Sinninghe Damste J.S."/>
            <person name="Mardanov A.V."/>
            <person name="Ravin N.V."/>
            <person name="Dedysh S.N."/>
        </authorList>
    </citation>
    <scope>NUCLEOTIDE SEQUENCE [LARGE SCALE GENOMIC DNA]</scope>
    <source>
        <strain evidence="2">PL17</strain>
    </source>
</reference>
<evidence type="ECO:0000313" key="2">
    <source>
        <dbReference type="Proteomes" id="UP000503447"/>
    </source>
</evidence>
<accession>A0A6M5YLU6</accession>
<evidence type="ECO:0008006" key="3">
    <source>
        <dbReference type="Google" id="ProtNLM"/>
    </source>
</evidence>
<dbReference type="RefSeq" id="WP_171470325.1">
    <property type="nucleotide sequence ID" value="NZ_CP053452.2"/>
</dbReference>
<sequence length="59" mass="6119">MMTKRYLLSWIAFAAMFSLTGCCNGCRRDCNSSGSYAPPPAACCGPSSPPAGYGPPVTP</sequence>
<evidence type="ECO:0000313" key="1">
    <source>
        <dbReference type="EMBL" id="QJW94296.1"/>
    </source>
</evidence>
<dbReference type="Proteomes" id="UP000503447">
    <property type="component" value="Chromosome"/>
</dbReference>
<dbReference type="PROSITE" id="PS51257">
    <property type="entry name" value="PROKAR_LIPOPROTEIN"/>
    <property type="match status" value="1"/>
</dbReference>
<name>A0A6M5YLU6_9BACT</name>
<proteinExistence type="predicted"/>
<keyword evidence="2" id="KW-1185">Reference proteome</keyword>
<gene>
    <name evidence="1" type="ORF">FTUN_1816</name>
</gene>
<protein>
    <recommendedName>
        <fullName evidence="3">Lipoprotein</fullName>
    </recommendedName>
</protein>
<dbReference type="AlphaFoldDB" id="A0A6M5YLU6"/>
<dbReference type="KEGG" id="ftj:FTUN_1816"/>
<organism evidence="1 2">
    <name type="scientific">Frigoriglobus tundricola</name>
    <dbReference type="NCBI Taxonomy" id="2774151"/>
    <lineage>
        <taxon>Bacteria</taxon>
        <taxon>Pseudomonadati</taxon>
        <taxon>Planctomycetota</taxon>
        <taxon>Planctomycetia</taxon>
        <taxon>Gemmatales</taxon>
        <taxon>Gemmataceae</taxon>
        <taxon>Frigoriglobus</taxon>
    </lineage>
</organism>
<dbReference type="EMBL" id="CP053452">
    <property type="protein sequence ID" value="QJW94296.1"/>
    <property type="molecule type" value="Genomic_DNA"/>
</dbReference>